<evidence type="ECO:0000313" key="2">
    <source>
        <dbReference type="Proteomes" id="UP001055013"/>
    </source>
</evidence>
<protein>
    <submittedName>
        <fullName evidence="1">Uncharacterized protein</fullName>
    </submittedName>
</protein>
<dbReference type="Proteomes" id="UP001055013">
    <property type="component" value="Unassembled WGS sequence"/>
</dbReference>
<organism evidence="1 2">
    <name type="scientific">Caballeronia novacaledonica</name>
    <dbReference type="NCBI Taxonomy" id="1544861"/>
    <lineage>
        <taxon>Bacteria</taxon>
        <taxon>Pseudomonadati</taxon>
        <taxon>Pseudomonadota</taxon>
        <taxon>Betaproteobacteria</taxon>
        <taxon>Burkholderiales</taxon>
        <taxon>Burkholderiaceae</taxon>
        <taxon>Caballeronia</taxon>
    </lineage>
</organism>
<sequence>MRFDGRGNDIVLGGAAALRAGLLGFLVDGSGLHRRLWQHAPTDRSMSRLQRTWCSHKLCSKIERYDNADLWAALAHTSRRLNDLRGLASLSQMNELVDRGAQEIQ</sequence>
<evidence type="ECO:0000313" key="1">
    <source>
        <dbReference type="EMBL" id="GJH17642.1"/>
    </source>
</evidence>
<reference evidence="1" key="1">
    <citation type="submission" date="2021-09" db="EMBL/GenBank/DDBJ databases">
        <title>Isolation and characterization of 3-chlorobenzoate degrading bacteria from soils in Shizuoka.</title>
        <authorList>
            <person name="Ifat A."/>
            <person name="Ogawa N."/>
            <person name="Kimbara K."/>
            <person name="Moriuchi R."/>
            <person name="Dohra H."/>
            <person name="Shintani M."/>
        </authorList>
    </citation>
    <scope>NUCLEOTIDE SEQUENCE</scope>
    <source>
        <strain evidence="1">19CS2-2</strain>
    </source>
</reference>
<keyword evidence="2" id="KW-1185">Reference proteome</keyword>
<accession>A0ACB5QSE2</accession>
<gene>
    <name evidence="1" type="ORF">CBA19CS22_13890</name>
</gene>
<name>A0ACB5QSE2_9BURK</name>
<dbReference type="EMBL" id="BPUR01000006">
    <property type="protein sequence ID" value="GJH17642.1"/>
    <property type="molecule type" value="Genomic_DNA"/>
</dbReference>
<comment type="caution">
    <text evidence="1">The sequence shown here is derived from an EMBL/GenBank/DDBJ whole genome shotgun (WGS) entry which is preliminary data.</text>
</comment>
<proteinExistence type="predicted"/>